<feature type="chain" id="PRO_5001702285" evidence="1">
    <location>
        <begin position="17"/>
        <end position="172"/>
    </location>
</feature>
<evidence type="ECO:0000313" key="3">
    <source>
        <dbReference type="Proteomes" id="UP000030672"/>
    </source>
</evidence>
<dbReference type="GeneID" id="63913090"/>
<dbReference type="Proteomes" id="UP000030672">
    <property type="component" value="Unassembled WGS sequence"/>
</dbReference>
<sequence>MQRSLLFLLTCSLVAALPLRLLFFVNQNSLLSSGSHYEAHPGTHLDRMADSVELLFTASDDDEMIRVWMPIGKRVSPRMFRFPELFSDLPVLPLHPISARIANVLGSSTKRTVRRKHHQVTCVIKTIANESKLGTQAYLMAIVQEGKGVARLNEANPPLDLKGREVESYECF</sequence>
<gene>
    <name evidence="2" type="ORF">M437DRAFT_37805</name>
</gene>
<reference evidence="2 3" key="1">
    <citation type="journal article" date="2014" name="BMC Genomics">
        <title>Genome sequencing of four Aureobasidium pullulans varieties: biotechnological potential, stress tolerance, and description of new species.</title>
        <authorList>
            <person name="Gostin Ar C."/>
            <person name="Ohm R.A."/>
            <person name="Kogej T."/>
            <person name="Sonjak S."/>
            <person name="Turk M."/>
            <person name="Zajc J."/>
            <person name="Zalar P."/>
            <person name="Grube M."/>
            <person name="Sun H."/>
            <person name="Han J."/>
            <person name="Sharma A."/>
            <person name="Chiniquy J."/>
            <person name="Ngan C.Y."/>
            <person name="Lipzen A."/>
            <person name="Barry K."/>
            <person name="Grigoriev I.V."/>
            <person name="Gunde-Cimerman N."/>
        </authorList>
    </citation>
    <scope>NUCLEOTIDE SEQUENCE [LARGE SCALE GENOMIC DNA]</scope>
    <source>
        <strain evidence="2 3">CBS 110374</strain>
    </source>
</reference>
<dbReference type="HOGENOM" id="CLU_1586155_0_0_1"/>
<protein>
    <submittedName>
        <fullName evidence="2">Uncharacterized protein</fullName>
    </submittedName>
</protein>
<evidence type="ECO:0000313" key="2">
    <source>
        <dbReference type="EMBL" id="KEQ66962.1"/>
    </source>
</evidence>
<keyword evidence="1" id="KW-0732">Signal</keyword>
<feature type="signal peptide" evidence="1">
    <location>
        <begin position="1"/>
        <end position="16"/>
    </location>
</feature>
<proteinExistence type="predicted"/>
<organism evidence="2 3">
    <name type="scientific">Aureobasidium melanogenum (strain CBS 110374)</name>
    <name type="common">Aureobasidium pullulans var. melanogenum</name>
    <dbReference type="NCBI Taxonomy" id="1043003"/>
    <lineage>
        <taxon>Eukaryota</taxon>
        <taxon>Fungi</taxon>
        <taxon>Dikarya</taxon>
        <taxon>Ascomycota</taxon>
        <taxon>Pezizomycotina</taxon>
        <taxon>Dothideomycetes</taxon>
        <taxon>Dothideomycetidae</taxon>
        <taxon>Dothideales</taxon>
        <taxon>Saccotheciaceae</taxon>
        <taxon>Aureobasidium</taxon>
    </lineage>
</organism>
<dbReference type="EMBL" id="KL584824">
    <property type="protein sequence ID" value="KEQ66962.1"/>
    <property type="molecule type" value="Genomic_DNA"/>
</dbReference>
<evidence type="ECO:0000256" key="1">
    <source>
        <dbReference type="SAM" id="SignalP"/>
    </source>
</evidence>
<accession>A0A074WAK4</accession>
<name>A0A074WAK4_AURM1</name>
<dbReference type="RefSeq" id="XP_040883985.1">
    <property type="nucleotide sequence ID" value="XM_041019717.1"/>
</dbReference>
<dbReference type="AlphaFoldDB" id="A0A074WAK4"/>
<keyword evidence="3" id="KW-1185">Reference proteome</keyword>